<name>A0A8S1CJE0_9INSE</name>
<dbReference type="PANTHER" id="PTHR12306:SF15">
    <property type="entry name" value="DNAATION FACTOR-RELATED PROTEIN 1, ISOFORM B-RELATED"/>
    <property type="match status" value="1"/>
</dbReference>
<gene>
    <name evidence="4" type="ORF">CLODIP_2_CD01636</name>
</gene>
<evidence type="ECO:0000256" key="2">
    <source>
        <dbReference type="PROSITE-ProRule" id="PRU00447"/>
    </source>
</evidence>
<dbReference type="PROSITE" id="PS51135">
    <property type="entry name" value="CIDE_N"/>
    <property type="match status" value="1"/>
</dbReference>
<evidence type="ECO:0000313" key="5">
    <source>
        <dbReference type="Proteomes" id="UP000494165"/>
    </source>
</evidence>
<reference evidence="4 5" key="1">
    <citation type="submission" date="2020-04" db="EMBL/GenBank/DDBJ databases">
        <authorList>
            <person name="Alioto T."/>
            <person name="Alioto T."/>
            <person name="Gomez Garrido J."/>
        </authorList>
    </citation>
    <scope>NUCLEOTIDE SEQUENCE [LARGE SCALE GENOMIC DNA]</scope>
</reference>
<dbReference type="Gene3D" id="3.10.20.10">
    <property type="match status" value="1"/>
</dbReference>
<protein>
    <recommendedName>
        <fullName evidence="3">CIDE-N domain-containing protein</fullName>
    </recommendedName>
</protein>
<feature type="domain" description="CIDE-N" evidence="3">
    <location>
        <begin position="8"/>
        <end position="83"/>
    </location>
</feature>
<dbReference type="SMART" id="SM00266">
    <property type="entry name" value="CAD"/>
    <property type="match status" value="1"/>
</dbReference>
<dbReference type="GO" id="GO:0006915">
    <property type="term" value="P:apoptotic process"/>
    <property type="evidence" value="ECO:0007669"/>
    <property type="project" value="UniProtKB-UniRule"/>
</dbReference>
<dbReference type="SUPFAM" id="SSF54277">
    <property type="entry name" value="CAD &amp; PB1 domains"/>
    <property type="match status" value="1"/>
</dbReference>
<evidence type="ECO:0000259" key="3">
    <source>
        <dbReference type="PROSITE" id="PS51135"/>
    </source>
</evidence>
<keyword evidence="1 2" id="KW-0053">Apoptosis</keyword>
<dbReference type="EMBL" id="CADEPI010000063">
    <property type="protein sequence ID" value="CAB3371600.1"/>
    <property type="molecule type" value="Genomic_DNA"/>
</dbReference>
<keyword evidence="5" id="KW-1185">Reference proteome</keyword>
<organism evidence="4 5">
    <name type="scientific">Cloeon dipterum</name>
    <dbReference type="NCBI Taxonomy" id="197152"/>
    <lineage>
        <taxon>Eukaryota</taxon>
        <taxon>Metazoa</taxon>
        <taxon>Ecdysozoa</taxon>
        <taxon>Arthropoda</taxon>
        <taxon>Hexapoda</taxon>
        <taxon>Insecta</taxon>
        <taxon>Pterygota</taxon>
        <taxon>Palaeoptera</taxon>
        <taxon>Ephemeroptera</taxon>
        <taxon>Pisciforma</taxon>
        <taxon>Baetidae</taxon>
        <taxon>Cloeon</taxon>
    </lineage>
</organism>
<dbReference type="PANTHER" id="PTHR12306">
    <property type="entry name" value="CELL DEATH ACTIVATOR CIDE"/>
    <property type="match status" value="1"/>
</dbReference>
<evidence type="ECO:0000313" key="4">
    <source>
        <dbReference type="EMBL" id="CAB3371600.1"/>
    </source>
</evidence>
<accession>A0A8S1CJE0</accession>
<dbReference type="InterPro" id="IPR003508">
    <property type="entry name" value="CIDE-N_dom"/>
</dbReference>
<dbReference type="AlphaFoldDB" id="A0A8S1CJE0"/>
<dbReference type="Pfam" id="PF02017">
    <property type="entry name" value="CIDE-N"/>
    <property type="match status" value="1"/>
</dbReference>
<dbReference type="GO" id="GO:0042981">
    <property type="term" value="P:regulation of apoptotic process"/>
    <property type="evidence" value="ECO:0007669"/>
    <property type="project" value="TreeGrafter"/>
</dbReference>
<comment type="caution">
    <text evidence="4">The sequence shown here is derived from an EMBL/GenBank/DDBJ whole genome shotgun (WGS) entry which is preliminary data.</text>
</comment>
<sequence>MSDDAGQPLVEFKVWDCARQRSENIAATSLNDLIIRASEALGMPVARVCLEQDGTEVDEEEYFNMLEKDTPLMALEEGDRWMPFSAKYQLVMDKERGVCERSSIFMDDVEILGNMDPDFFNDIVPDKLFLEVVRDSCRSSAPVQNAAQQREAVN</sequence>
<evidence type="ECO:0000256" key="1">
    <source>
        <dbReference type="ARBA" id="ARBA00022703"/>
    </source>
</evidence>
<dbReference type="OrthoDB" id="6475906at2759"/>
<proteinExistence type="predicted"/>
<dbReference type="Proteomes" id="UP000494165">
    <property type="component" value="Unassembled WGS sequence"/>
</dbReference>